<name>A0ABS3KZL5_9STAP</name>
<dbReference type="Proteomes" id="UP000664081">
    <property type="component" value="Unassembled WGS sequence"/>
</dbReference>
<comment type="caution">
    <text evidence="1">The sequence shown here is derived from an EMBL/GenBank/DDBJ whole genome shotgun (WGS) entry which is preliminary data.</text>
</comment>
<reference evidence="1 2" key="1">
    <citation type="submission" date="2021-03" db="EMBL/GenBank/DDBJ databases">
        <title>Staphylococci and Mammaliicocci in bats.</title>
        <authorList>
            <person name="Fountain K."/>
        </authorList>
    </citation>
    <scope>NUCLEOTIDE SEQUENCE [LARGE SCALE GENOMIC DNA]</scope>
    <source>
        <strain evidence="1 2">18_1_E_SW</strain>
    </source>
</reference>
<dbReference type="Pfam" id="PF14305">
    <property type="entry name" value="ATPgrasp_TupA"/>
    <property type="match status" value="1"/>
</dbReference>
<evidence type="ECO:0000313" key="1">
    <source>
        <dbReference type="EMBL" id="MBO1226747.1"/>
    </source>
</evidence>
<gene>
    <name evidence="1" type="ORF">J3T88_05320</name>
</gene>
<keyword evidence="2" id="KW-1185">Reference proteome</keyword>
<dbReference type="EMBL" id="JAFNLT010000003">
    <property type="protein sequence ID" value="MBO1226747.1"/>
    <property type="molecule type" value="Genomic_DNA"/>
</dbReference>
<sequence length="319" mass="37980">MITKIKLMLRKIFLRNSTKEFYKKLRCLKIYLMSKLKDETYVKFNVRLNTGIKLNLNNPKMHIEKINWLKLNYRNPLQTEYTDKYKMRKHLINKGYSNILPSLIGVYKSFDEINFDQLPNKVFLKTNHTSGINQAIISGKTNMSKVKEKFEKALVKNYYDISREWNYKNIEPRIIVEPFLDMDKYVDYKFFVFNGKVEFFAIIKGINDDNGNQSLDSQFNLYDVNLNPLQVGVKRKSFDDKHFNFSNNIDEMIVISEDLANPFPFCRVDFLVCNQEYFFGEMTFHPNGGEMVLHPMYNEYYYGDKIKLENISDGFIKRK</sequence>
<protein>
    <recommendedName>
        <fullName evidence="3">Glycosyltransferase</fullName>
    </recommendedName>
</protein>
<evidence type="ECO:0008006" key="3">
    <source>
        <dbReference type="Google" id="ProtNLM"/>
    </source>
</evidence>
<proteinExistence type="predicted"/>
<organism evidence="1 2">
    <name type="scientific">Staphylococcus nepalensis</name>
    <dbReference type="NCBI Taxonomy" id="214473"/>
    <lineage>
        <taxon>Bacteria</taxon>
        <taxon>Bacillati</taxon>
        <taxon>Bacillota</taxon>
        <taxon>Bacilli</taxon>
        <taxon>Bacillales</taxon>
        <taxon>Staphylococcaceae</taxon>
        <taxon>Staphylococcus</taxon>
    </lineage>
</organism>
<evidence type="ECO:0000313" key="2">
    <source>
        <dbReference type="Proteomes" id="UP000664081"/>
    </source>
</evidence>
<dbReference type="InterPro" id="IPR029465">
    <property type="entry name" value="ATPgrasp_TupA"/>
</dbReference>
<dbReference type="RefSeq" id="WP_207572408.1">
    <property type="nucleotide sequence ID" value="NZ_JAFNLQ010000139.1"/>
</dbReference>
<dbReference type="SUPFAM" id="SSF56059">
    <property type="entry name" value="Glutathione synthetase ATP-binding domain-like"/>
    <property type="match status" value="1"/>
</dbReference>
<accession>A0ABS3KZL5</accession>